<evidence type="ECO:0000256" key="4">
    <source>
        <dbReference type="ARBA" id="ARBA00022723"/>
    </source>
</evidence>
<evidence type="ECO:0000259" key="9">
    <source>
        <dbReference type="Pfam" id="PF01431"/>
    </source>
</evidence>
<evidence type="ECO:0000256" key="5">
    <source>
        <dbReference type="ARBA" id="ARBA00022801"/>
    </source>
</evidence>
<evidence type="ECO:0000256" key="8">
    <source>
        <dbReference type="SAM" id="SignalP"/>
    </source>
</evidence>
<dbReference type="InterPro" id="IPR024079">
    <property type="entry name" value="MetalloPept_cat_dom_sf"/>
</dbReference>
<dbReference type="InterPro" id="IPR008753">
    <property type="entry name" value="Peptidase_M13_N"/>
</dbReference>
<evidence type="ECO:0000256" key="1">
    <source>
        <dbReference type="ARBA" id="ARBA00001947"/>
    </source>
</evidence>
<comment type="cofactor">
    <cofactor evidence="1">
        <name>Zn(2+)</name>
        <dbReference type="ChEBI" id="CHEBI:29105"/>
    </cofactor>
</comment>
<keyword evidence="7" id="KW-0482">Metalloprotease</keyword>
<evidence type="ECO:0000313" key="11">
    <source>
        <dbReference type="EMBL" id="TDK26136.1"/>
    </source>
</evidence>
<accession>A0A4R5TY47</accession>
<evidence type="ECO:0000313" key="12">
    <source>
        <dbReference type="Proteomes" id="UP000294796"/>
    </source>
</evidence>
<evidence type="ECO:0000256" key="6">
    <source>
        <dbReference type="ARBA" id="ARBA00022833"/>
    </source>
</evidence>
<dbReference type="Pfam" id="PF05649">
    <property type="entry name" value="Peptidase_M13_N"/>
    <property type="match status" value="1"/>
</dbReference>
<dbReference type="PANTHER" id="PTHR11733:SF167">
    <property type="entry name" value="FI17812P1-RELATED"/>
    <property type="match status" value="1"/>
</dbReference>
<dbReference type="GO" id="GO:0016485">
    <property type="term" value="P:protein processing"/>
    <property type="evidence" value="ECO:0007669"/>
    <property type="project" value="TreeGrafter"/>
</dbReference>
<feature type="chain" id="PRO_5020808038" evidence="8">
    <location>
        <begin position="27"/>
        <end position="668"/>
    </location>
</feature>
<comment type="caution">
    <text evidence="11">The sequence shown here is derived from an EMBL/GenBank/DDBJ whole genome shotgun (WGS) entry which is preliminary data.</text>
</comment>
<dbReference type="GO" id="GO:0046872">
    <property type="term" value="F:metal ion binding"/>
    <property type="evidence" value="ECO:0007669"/>
    <property type="project" value="UniProtKB-KW"/>
</dbReference>
<reference evidence="11 12" key="1">
    <citation type="submission" date="2019-03" db="EMBL/GenBank/DDBJ databases">
        <title>Luteimonas zhaokaii sp.nov., isolated from the rectal contents of Plateau pika in Yushu, Qinghai Province, China.</title>
        <authorList>
            <person name="Zhang G."/>
        </authorList>
    </citation>
    <scope>NUCLEOTIDE SEQUENCE [LARGE SCALE GENOMIC DNA]</scope>
    <source>
        <strain evidence="11 12">B9</strain>
    </source>
</reference>
<dbReference type="AlphaFoldDB" id="A0A4R5TY47"/>
<keyword evidence="6" id="KW-0862">Zinc</keyword>
<dbReference type="GO" id="GO:0005886">
    <property type="term" value="C:plasma membrane"/>
    <property type="evidence" value="ECO:0007669"/>
    <property type="project" value="TreeGrafter"/>
</dbReference>
<evidence type="ECO:0000259" key="10">
    <source>
        <dbReference type="Pfam" id="PF05649"/>
    </source>
</evidence>
<evidence type="ECO:0000256" key="3">
    <source>
        <dbReference type="ARBA" id="ARBA00022670"/>
    </source>
</evidence>
<dbReference type="Pfam" id="PF01431">
    <property type="entry name" value="Peptidase_M13"/>
    <property type="match status" value="1"/>
</dbReference>
<dbReference type="OrthoDB" id="9775677at2"/>
<dbReference type="CDD" id="cd08662">
    <property type="entry name" value="M13"/>
    <property type="match status" value="1"/>
</dbReference>
<gene>
    <name evidence="11" type="ORF">E2F46_05935</name>
</gene>
<organism evidence="11 12">
    <name type="scientific">Luteimonas aestuarii</name>
    <dbReference type="NCBI Taxonomy" id="453837"/>
    <lineage>
        <taxon>Bacteria</taxon>
        <taxon>Pseudomonadati</taxon>
        <taxon>Pseudomonadota</taxon>
        <taxon>Gammaproteobacteria</taxon>
        <taxon>Lysobacterales</taxon>
        <taxon>Lysobacteraceae</taxon>
        <taxon>Luteimonas</taxon>
    </lineage>
</organism>
<dbReference type="Gene3D" id="3.40.390.10">
    <property type="entry name" value="Collagenase (Catalytic Domain)"/>
    <property type="match status" value="1"/>
</dbReference>
<dbReference type="PROSITE" id="PS51885">
    <property type="entry name" value="NEPRILYSIN"/>
    <property type="match status" value="1"/>
</dbReference>
<keyword evidence="8" id="KW-0732">Signal</keyword>
<dbReference type="RefSeq" id="WP_133321168.1">
    <property type="nucleotide sequence ID" value="NZ_SMTF01000003.1"/>
</dbReference>
<feature type="domain" description="Peptidase M13 N-terminal" evidence="10">
    <location>
        <begin position="38"/>
        <end position="410"/>
    </location>
</feature>
<dbReference type="Gene3D" id="1.10.1380.10">
    <property type="entry name" value="Neutral endopeptidase , domain2"/>
    <property type="match status" value="1"/>
</dbReference>
<protein>
    <submittedName>
        <fullName evidence="11">M13 family peptidase</fullName>
    </submittedName>
</protein>
<sequence>MRHTQPLALALAVTLVLGLMPSDADAQRRRAPAVTPACTDFYSEANKDWLAANTVVGSGSVSALGELQQRAVQQQRELLDAAMRTPQNEVQTLLGHFWASGIDEAAVEADGANPIAPMLGRINAIRRARDIAPAIAALHQVGIPVAFNFTADLDLSDLDRYAGYFAQGGLGLPDPAYYTSEDPDARTLLGRYTEYVSNILRLTGTPEDRVAAEMAQVLDLETRIARLSRPVESLRDPRANYAMVPVAGFARQYRNLQLADFLKAQGVSAEQVSLANPELFAQLDALVNSLRPDQWKTYLRFHVGNAMAPYLSKPFRDVEFEFHGRVLRGESAQLPRETQVLNAINRAAGAMLAREYVARHLPATTASRANDIAGNVRDALARAVGRNAWMSPQAKQEAAAKIAALQIEVGPSLRELDYTTQPMGRSSFGSNMLIASTWHRREEMRRIGRTDARRRWDVLPQQPVLAYDIAHNRLLVSAAALQSPVLDMGMDTAAQYGSFGAMVAHEIGRSVDFAGRQVDAAGNLRNWWTANDEAAWLGRADLLVAQYNAYDYPGLDAMKVNGALTRDQNMVDLSAVELAWDAWSTAQPDAEASAREGFFRGWAQLWRQQSSADVASRDQATAVHAPGKWRVNGPLANHPAFAETFKCAVGTGLVRKADEQVSIWREGP</sequence>
<dbReference type="InterPro" id="IPR042089">
    <property type="entry name" value="Peptidase_M13_dom_2"/>
</dbReference>
<feature type="domain" description="Peptidase M13 C-terminal" evidence="9">
    <location>
        <begin position="467"/>
        <end position="660"/>
    </location>
</feature>
<dbReference type="PANTHER" id="PTHR11733">
    <property type="entry name" value="ZINC METALLOPROTEASE FAMILY M13 NEPRILYSIN-RELATED"/>
    <property type="match status" value="1"/>
</dbReference>
<keyword evidence="3" id="KW-0645">Protease</keyword>
<dbReference type="InterPro" id="IPR000718">
    <property type="entry name" value="Peptidase_M13"/>
</dbReference>
<feature type="signal peptide" evidence="8">
    <location>
        <begin position="1"/>
        <end position="26"/>
    </location>
</feature>
<keyword evidence="5" id="KW-0378">Hydrolase</keyword>
<dbReference type="EMBL" id="SMTF01000003">
    <property type="protein sequence ID" value="TDK26136.1"/>
    <property type="molecule type" value="Genomic_DNA"/>
</dbReference>
<keyword evidence="4" id="KW-0479">Metal-binding</keyword>
<proteinExistence type="inferred from homology"/>
<evidence type="ECO:0000256" key="2">
    <source>
        <dbReference type="ARBA" id="ARBA00007357"/>
    </source>
</evidence>
<comment type="similarity">
    <text evidence="2">Belongs to the peptidase M13 family.</text>
</comment>
<name>A0A4R5TY47_9GAMM</name>
<evidence type="ECO:0000256" key="7">
    <source>
        <dbReference type="ARBA" id="ARBA00023049"/>
    </source>
</evidence>
<dbReference type="Proteomes" id="UP000294796">
    <property type="component" value="Unassembled WGS sequence"/>
</dbReference>
<dbReference type="GO" id="GO:0004222">
    <property type="term" value="F:metalloendopeptidase activity"/>
    <property type="evidence" value="ECO:0007669"/>
    <property type="project" value="InterPro"/>
</dbReference>
<keyword evidence="12" id="KW-1185">Reference proteome</keyword>
<dbReference type="SUPFAM" id="SSF55486">
    <property type="entry name" value="Metalloproteases ('zincins'), catalytic domain"/>
    <property type="match status" value="1"/>
</dbReference>
<dbReference type="InterPro" id="IPR018497">
    <property type="entry name" value="Peptidase_M13_C"/>
</dbReference>